<sequence>MSTFDEIIVKRMYTIIKCIIEIKGCDLLFILDALDRIFSATIASILVYWGHGQERSIECEFNLIERLHLYFGVKNKIGERGKIGVTRSEAGISGKQERMGWIPFKETEMAWVQFFPFKKTERMGWIPEKFKKRKDELKLPNTSAEGDAAGCTAVEVEAEEQPTQAIKEVKTWKESVGFTKKGKIYGLRLHASTFKDSSSGNTPEFKAAVAEVASKLEVVQKANEEKEKEMERLTKENKRLKQKVNIFFEKFNMAPLGDSDYNDDEDE</sequence>
<evidence type="ECO:0000313" key="3">
    <source>
        <dbReference type="Proteomes" id="UP001153076"/>
    </source>
</evidence>
<evidence type="ECO:0000256" key="1">
    <source>
        <dbReference type="SAM" id="Coils"/>
    </source>
</evidence>
<dbReference type="Proteomes" id="UP001153076">
    <property type="component" value="Unassembled WGS sequence"/>
</dbReference>
<name>A0A9Q1KDP6_9CARY</name>
<accession>A0A9Q1KDP6</accession>
<gene>
    <name evidence="2" type="ORF">Cgig2_020485</name>
</gene>
<reference evidence="2" key="1">
    <citation type="submission" date="2022-04" db="EMBL/GenBank/DDBJ databases">
        <title>Carnegiea gigantea Genome sequencing and assembly v2.</title>
        <authorList>
            <person name="Copetti D."/>
            <person name="Sanderson M.J."/>
            <person name="Burquez A."/>
            <person name="Wojciechowski M.F."/>
        </authorList>
    </citation>
    <scope>NUCLEOTIDE SEQUENCE</scope>
    <source>
        <strain evidence="2">SGP5-SGP5p</strain>
        <tissue evidence="2">Aerial part</tissue>
    </source>
</reference>
<organism evidence="2 3">
    <name type="scientific">Carnegiea gigantea</name>
    <dbReference type="NCBI Taxonomy" id="171969"/>
    <lineage>
        <taxon>Eukaryota</taxon>
        <taxon>Viridiplantae</taxon>
        <taxon>Streptophyta</taxon>
        <taxon>Embryophyta</taxon>
        <taxon>Tracheophyta</taxon>
        <taxon>Spermatophyta</taxon>
        <taxon>Magnoliopsida</taxon>
        <taxon>eudicotyledons</taxon>
        <taxon>Gunneridae</taxon>
        <taxon>Pentapetalae</taxon>
        <taxon>Caryophyllales</taxon>
        <taxon>Cactineae</taxon>
        <taxon>Cactaceae</taxon>
        <taxon>Cactoideae</taxon>
        <taxon>Echinocereeae</taxon>
        <taxon>Carnegiea</taxon>
    </lineage>
</organism>
<protein>
    <submittedName>
        <fullName evidence="2">Uncharacterized protein</fullName>
    </submittedName>
</protein>
<feature type="coiled-coil region" evidence="1">
    <location>
        <begin position="209"/>
        <end position="250"/>
    </location>
</feature>
<dbReference type="EMBL" id="JAKOGI010000181">
    <property type="protein sequence ID" value="KAJ8440943.1"/>
    <property type="molecule type" value="Genomic_DNA"/>
</dbReference>
<keyword evidence="3" id="KW-1185">Reference proteome</keyword>
<comment type="caution">
    <text evidence="2">The sequence shown here is derived from an EMBL/GenBank/DDBJ whole genome shotgun (WGS) entry which is preliminary data.</text>
</comment>
<evidence type="ECO:0000313" key="2">
    <source>
        <dbReference type="EMBL" id="KAJ8440943.1"/>
    </source>
</evidence>
<dbReference type="AlphaFoldDB" id="A0A9Q1KDP6"/>
<proteinExistence type="predicted"/>
<keyword evidence="1" id="KW-0175">Coiled coil</keyword>